<dbReference type="PANTHER" id="PTHR34697">
    <property type="entry name" value="PHOSPHATIDYLGLYCEROL LYSYLTRANSFERASE"/>
    <property type="match status" value="1"/>
</dbReference>
<feature type="transmembrane region" description="Helical" evidence="6">
    <location>
        <begin position="216"/>
        <end position="237"/>
    </location>
</feature>
<dbReference type="GO" id="GO:0005886">
    <property type="term" value="C:plasma membrane"/>
    <property type="evidence" value="ECO:0007669"/>
    <property type="project" value="UniProtKB-SubCell"/>
</dbReference>
<feature type="transmembrane region" description="Helical" evidence="6">
    <location>
        <begin position="431"/>
        <end position="448"/>
    </location>
</feature>
<evidence type="ECO:0000313" key="8">
    <source>
        <dbReference type="EMBL" id="TCP40023.1"/>
    </source>
</evidence>
<dbReference type="OrthoDB" id="145485at2"/>
<dbReference type="Pfam" id="PF09924">
    <property type="entry name" value="LPG_synthase_C"/>
    <property type="match status" value="1"/>
</dbReference>
<dbReference type="PANTHER" id="PTHR34697:SF2">
    <property type="entry name" value="PHOSPHATIDYLGLYCEROL LYSYLTRANSFERASE"/>
    <property type="match status" value="1"/>
</dbReference>
<dbReference type="Proteomes" id="UP000294835">
    <property type="component" value="Unassembled WGS sequence"/>
</dbReference>
<evidence type="ECO:0000313" key="9">
    <source>
        <dbReference type="Proteomes" id="UP000294835"/>
    </source>
</evidence>
<comment type="subcellular location">
    <subcellularLocation>
        <location evidence="1">Cell membrane</location>
        <topology evidence="1">Multi-pass membrane protein</topology>
    </subcellularLocation>
</comment>
<dbReference type="InterPro" id="IPR051211">
    <property type="entry name" value="PG_lysyltransferase"/>
</dbReference>
<keyword evidence="9" id="KW-1185">Reference proteome</keyword>
<keyword evidence="8" id="KW-0808">Transferase</keyword>
<feature type="transmembrane region" description="Helical" evidence="6">
    <location>
        <begin position="59"/>
        <end position="80"/>
    </location>
</feature>
<dbReference type="InterPro" id="IPR024320">
    <property type="entry name" value="LPG_synthase_C"/>
</dbReference>
<comment type="caution">
    <text evidence="8">The sequence shown here is derived from an EMBL/GenBank/DDBJ whole genome shotgun (WGS) entry which is preliminary data.</text>
</comment>
<dbReference type="InterPro" id="IPR016181">
    <property type="entry name" value="Acyl_CoA_acyltransferase"/>
</dbReference>
<dbReference type="SUPFAM" id="SSF55729">
    <property type="entry name" value="Acyl-CoA N-acyltransferases (Nat)"/>
    <property type="match status" value="1"/>
</dbReference>
<evidence type="ECO:0000256" key="1">
    <source>
        <dbReference type="ARBA" id="ARBA00004651"/>
    </source>
</evidence>
<feature type="transmembrane region" description="Helical" evidence="6">
    <location>
        <begin position="243"/>
        <end position="261"/>
    </location>
</feature>
<dbReference type="RefSeq" id="WP_132463894.1">
    <property type="nucleotide sequence ID" value="NZ_SLXP01000009.1"/>
</dbReference>
<evidence type="ECO:0000256" key="6">
    <source>
        <dbReference type="SAM" id="Phobius"/>
    </source>
</evidence>
<feature type="transmembrane region" description="Helical" evidence="6">
    <location>
        <begin position="406"/>
        <end position="425"/>
    </location>
</feature>
<accession>A0A4R2PVC2</accession>
<evidence type="ECO:0000256" key="2">
    <source>
        <dbReference type="ARBA" id="ARBA00022475"/>
    </source>
</evidence>
<dbReference type="EMBL" id="SLXP01000009">
    <property type="protein sequence ID" value="TCP40023.1"/>
    <property type="molecule type" value="Genomic_DNA"/>
</dbReference>
<proteinExistence type="predicted"/>
<feature type="domain" description="Phosphatidylglycerol lysyltransferase C-terminal" evidence="7">
    <location>
        <begin position="546"/>
        <end position="833"/>
    </location>
</feature>
<feature type="transmembrane region" description="Helical" evidence="6">
    <location>
        <begin position="379"/>
        <end position="399"/>
    </location>
</feature>
<dbReference type="AlphaFoldDB" id="A0A4R2PVC2"/>
<keyword evidence="4 6" id="KW-1133">Transmembrane helix</keyword>
<feature type="transmembrane region" description="Helical" evidence="6">
    <location>
        <begin position="296"/>
        <end position="315"/>
    </location>
</feature>
<evidence type="ECO:0000256" key="4">
    <source>
        <dbReference type="ARBA" id="ARBA00022989"/>
    </source>
</evidence>
<feature type="transmembrane region" description="Helical" evidence="6">
    <location>
        <begin position="177"/>
        <end position="195"/>
    </location>
</feature>
<reference evidence="8 9" key="1">
    <citation type="submission" date="2019-03" db="EMBL/GenBank/DDBJ databases">
        <title>Genomic Encyclopedia of Type Strains, Phase IV (KMG-IV): sequencing the most valuable type-strain genomes for metagenomic binning, comparative biology and taxonomic classification.</title>
        <authorList>
            <person name="Goeker M."/>
        </authorList>
    </citation>
    <scope>NUCLEOTIDE SEQUENCE [LARGE SCALE GENOMIC DNA]</scope>
    <source>
        <strain evidence="8 9">DSM 18063</strain>
    </source>
</reference>
<sequence>MTVKGASVFRLSHVLSYPAVRAGLSLAIVAVSLAVLHHLAKEVSWSEIRADLAATSPKVLALALASTLISYVGIALYDVIALRTVAPGRVPTLVAATTGASGYAISNMLGFSYLTGIVLRFRIYGARGLDVGPISLVFLIAWGGFWLGLAVFVGGLMAFLPTGLPQVLPFDRGGEIAIGWGLLGVSALIVVLLHWRHGERVLFGVPVRLPSPGQAIALAGAAIIDMSGATLALYLLIPADLVPSYPVLVMIFITATTLGVISHAPGGIGVFEATMIAGLGAAGRPDMLAALLLYRVIYFAVPFILAIAALSAIWLTKKRHGIGFAADWTGRLAKPLVPLAAAGLSLAAGLVLLISGNLPSENSRMELLRDLLPLPLIEASHLIASVTGVFLIVLARALYRRLYSAWLAALMLLGVGMVASLVKGLAWQESLVILATAILLIGFRAAFYRVKGAAILRLNLGWFLSVAALVGAVTWIGLFAFKHVEYRQDLWWQFAWEGDASRYLRASLAVAVVLAGTAWHSVLSGRGRSHLPEPIPDAVRGLLLDSPDSEANLALLGDKSFLINENESAFLAFADTGKALVTKGEPVGDETAGADLLWRFREMADREGKRCVFYAVGDRYLETYLEMGLSVLKIGEVARVDLTGFSLDTPQMRNFRQARNRAMREGYEFALVPASELEPLLPDLRAVSDAWLAHKQGEEKSFAMGAFLPDYLRNFDHAVLRAAGTGRIVAFANLMRGDGVELSVDLMRYDSDGLKVAMDALFAEIMLWGAAQDFRWFSLGAAPLAGVEARPLASVWHRLAGFAYAHGERIYHFEGLRAFKQKFNPVWTPNYLACSGSWGVPQALYEVNTLVSGGVSGLMRTERHR</sequence>
<evidence type="ECO:0000256" key="3">
    <source>
        <dbReference type="ARBA" id="ARBA00022692"/>
    </source>
</evidence>
<feature type="transmembrane region" description="Helical" evidence="6">
    <location>
        <begin position="20"/>
        <end position="39"/>
    </location>
</feature>
<feature type="transmembrane region" description="Helical" evidence="6">
    <location>
        <begin position="100"/>
        <end position="119"/>
    </location>
</feature>
<gene>
    <name evidence="8" type="ORF">EV662_109149</name>
</gene>
<name>A0A4R2PVC2_9RHOB</name>
<keyword evidence="3 6" id="KW-0812">Transmembrane</keyword>
<dbReference type="GO" id="GO:0016755">
    <property type="term" value="F:aminoacyltransferase activity"/>
    <property type="evidence" value="ECO:0007669"/>
    <property type="project" value="TreeGrafter"/>
</dbReference>
<evidence type="ECO:0000259" key="7">
    <source>
        <dbReference type="Pfam" id="PF09924"/>
    </source>
</evidence>
<feature type="transmembrane region" description="Helical" evidence="6">
    <location>
        <begin position="268"/>
        <end position="284"/>
    </location>
</feature>
<organism evidence="8 9">
    <name type="scientific">Rhodovulum marinum</name>
    <dbReference type="NCBI Taxonomy" id="320662"/>
    <lineage>
        <taxon>Bacteria</taxon>
        <taxon>Pseudomonadati</taxon>
        <taxon>Pseudomonadota</taxon>
        <taxon>Alphaproteobacteria</taxon>
        <taxon>Rhodobacterales</taxon>
        <taxon>Paracoccaceae</taxon>
        <taxon>Rhodovulum</taxon>
    </lineage>
</organism>
<protein>
    <submittedName>
        <fullName evidence="8">Phosphatidylglycerol lysyltransferase</fullName>
    </submittedName>
</protein>
<keyword evidence="2" id="KW-1003">Cell membrane</keyword>
<keyword evidence="5 6" id="KW-0472">Membrane</keyword>
<feature type="transmembrane region" description="Helical" evidence="6">
    <location>
        <begin position="131"/>
        <end position="157"/>
    </location>
</feature>
<dbReference type="GO" id="GO:0055091">
    <property type="term" value="P:phospholipid homeostasis"/>
    <property type="evidence" value="ECO:0007669"/>
    <property type="project" value="TreeGrafter"/>
</dbReference>
<dbReference type="NCBIfam" id="NF033480">
    <property type="entry name" value="bifunc_MprF"/>
    <property type="match status" value="1"/>
</dbReference>
<evidence type="ECO:0000256" key="5">
    <source>
        <dbReference type="ARBA" id="ARBA00023136"/>
    </source>
</evidence>
<feature type="transmembrane region" description="Helical" evidence="6">
    <location>
        <begin position="460"/>
        <end position="483"/>
    </location>
</feature>
<feature type="transmembrane region" description="Helical" evidence="6">
    <location>
        <begin position="336"/>
        <end position="359"/>
    </location>
</feature>